<dbReference type="Proteomes" id="UP000494106">
    <property type="component" value="Unassembled WGS sequence"/>
</dbReference>
<dbReference type="AlphaFoldDB" id="A0A8S1BFE1"/>
<evidence type="ECO:0000313" key="1">
    <source>
        <dbReference type="EMBL" id="CAB3257760.1"/>
    </source>
</evidence>
<dbReference type="EMBL" id="CADEBC010000592">
    <property type="protein sequence ID" value="CAB3257760.1"/>
    <property type="molecule type" value="Genomic_DNA"/>
</dbReference>
<accession>A0A8S1BFE1</accession>
<gene>
    <name evidence="1" type="ORF">APLA_LOCUS16146</name>
</gene>
<name>A0A8S1BFE1_ARCPL</name>
<comment type="caution">
    <text evidence="1">The sequence shown here is derived from an EMBL/GenBank/DDBJ whole genome shotgun (WGS) entry which is preliminary data.</text>
</comment>
<evidence type="ECO:0000313" key="2">
    <source>
        <dbReference type="Proteomes" id="UP000494106"/>
    </source>
</evidence>
<keyword evidence="2" id="KW-1185">Reference proteome</keyword>
<reference evidence="1 2" key="1">
    <citation type="submission" date="2020-04" db="EMBL/GenBank/DDBJ databases">
        <authorList>
            <person name="Wallbank WR R."/>
            <person name="Pardo Diaz C."/>
            <person name="Kozak K."/>
            <person name="Martin S."/>
            <person name="Jiggins C."/>
            <person name="Moest M."/>
            <person name="Warren A I."/>
            <person name="Byers J.R.P. K."/>
            <person name="Montejo-Kovacevich G."/>
            <person name="Yen C E."/>
        </authorList>
    </citation>
    <scope>NUCLEOTIDE SEQUENCE [LARGE SCALE GENOMIC DNA]</scope>
</reference>
<organism evidence="1 2">
    <name type="scientific">Arctia plantaginis</name>
    <name type="common">Wood tiger moth</name>
    <name type="synonym">Phalaena plantaginis</name>
    <dbReference type="NCBI Taxonomy" id="874455"/>
    <lineage>
        <taxon>Eukaryota</taxon>
        <taxon>Metazoa</taxon>
        <taxon>Ecdysozoa</taxon>
        <taxon>Arthropoda</taxon>
        <taxon>Hexapoda</taxon>
        <taxon>Insecta</taxon>
        <taxon>Pterygota</taxon>
        <taxon>Neoptera</taxon>
        <taxon>Endopterygota</taxon>
        <taxon>Lepidoptera</taxon>
        <taxon>Glossata</taxon>
        <taxon>Ditrysia</taxon>
        <taxon>Noctuoidea</taxon>
        <taxon>Erebidae</taxon>
        <taxon>Arctiinae</taxon>
        <taxon>Arctia</taxon>
    </lineage>
</organism>
<protein>
    <submittedName>
        <fullName evidence="1">Uncharacterized protein</fullName>
    </submittedName>
</protein>
<proteinExistence type="predicted"/>
<sequence>MYEKKGFVCPRMSTHVSGLQISGQDKQSQTACSFEQCMQVDGPDMNVRFKYEDMNLNARPPLRRSTCYATPSVSRHECRTPRPVGRSISEGTQAVYYCTYKL</sequence>